<dbReference type="EMBL" id="BTPE01000016">
    <property type="protein sequence ID" value="GMQ35314.1"/>
    <property type="molecule type" value="Genomic_DNA"/>
</dbReference>
<evidence type="ECO:0000259" key="2">
    <source>
        <dbReference type="PROSITE" id="PS50093"/>
    </source>
</evidence>
<accession>A0ABQ6Q555</accession>
<dbReference type="NCBIfam" id="TIGR04131">
    <property type="entry name" value="Bac_Flav_CTERM"/>
    <property type="match status" value="1"/>
</dbReference>
<dbReference type="Gene3D" id="2.60.40.740">
    <property type="match status" value="4"/>
</dbReference>
<comment type="caution">
    <text evidence="3">The sequence shown here is derived from an EMBL/GenBank/DDBJ whole genome shotgun (WGS) entry which is preliminary data.</text>
</comment>
<dbReference type="Gene3D" id="2.60.40.10">
    <property type="entry name" value="Immunoglobulins"/>
    <property type="match status" value="1"/>
</dbReference>
<evidence type="ECO:0000313" key="4">
    <source>
        <dbReference type="Proteomes" id="UP001307705"/>
    </source>
</evidence>
<keyword evidence="4" id="KW-1185">Reference proteome</keyword>
<evidence type="ECO:0000256" key="1">
    <source>
        <dbReference type="SAM" id="Phobius"/>
    </source>
</evidence>
<dbReference type="InterPro" id="IPR026341">
    <property type="entry name" value="T9SS_type_B"/>
</dbReference>
<dbReference type="InterPro" id="IPR035986">
    <property type="entry name" value="PKD_dom_sf"/>
</dbReference>
<organism evidence="3 4">
    <name type="scientific">Algoriphagus taiwanensis</name>
    <dbReference type="NCBI Taxonomy" id="1445656"/>
    <lineage>
        <taxon>Bacteria</taxon>
        <taxon>Pseudomonadati</taxon>
        <taxon>Bacteroidota</taxon>
        <taxon>Cytophagia</taxon>
        <taxon>Cytophagales</taxon>
        <taxon>Cyclobacteriaceae</taxon>
        <taxon>Algoriphagus</taxon>
    </lineage>
</organism>
<dbReference type="Pfam" id="PF18911">
    <property type="entry name" value="PKD_4"/>
    <property type="match status" value="1"/>
</dbReference>
<keyword evidence="1" id="KW-0812">Transmembrane</keyword>
<keyword evidence="1" id="KW-0472">Membrane</keyword>
<dbReference type="SMART" id="SM00089">
    <property type="entry name" value="PKD"/>
    <property type="match status" value="1"/>
</dbReference>
<sequence>MKRRIGSNLKRLLVMSMMTWISSFAYSQFAFNLPDRSNERIHNYSDMGVEVSGKLALCSHSEKGNIILNVYGGRPPYSYKWNTNETTQNRSNLNAGTYTVWITDADGKTLEKSIVIQPPFPLLLNPVEKREASCGSGNDGYAKISVKIGRNDYEADSPPYDVTWSNGLKNVWEASNLAPGVYTVTVGDKYYCETSISFEIKAASEGLTLSETIQNPSCSSEQTGKISLNVSGGQGPYTYKWSHGPTSSSLENLAAGIYQVQVQDTKGCSIQASYQISAPSPLAISESISQPSCEGNADGKIELQIQGGKGPYIYKWNTGSSSPAMTDLTSGVYSVLVTDASGCEVQKQFNLSNSSTLQVEVLEKKPVSCSGQPDGSVMLGIKGANGNISIKWSDGKTGGEKRTDLASGTYTAEISDDSGCLVTVSFTIDQNPTLRAKIETALEVNCAEGSVAGVAWVSIEGGVEPYQINWSSSDNSREISFKESGKLKVEITDALGCKTTAETNVEIPTSTTLGSRIEFGYRKLTISSEPEVRVKEEILFESEIAPEILSWTWEFGDGTSSSEKNPIHIFQKEGTYEVTLTGYDVFGCTAVETNTIQVNAPEEMVVIPNAFSPNGDGLNDTFLPKLKGVSSFTLEVFNTWGEKLFVTESLESTGWDGTYRGQLVPPGNYLYRITYTLSSSGITHSRSGGITLIR</sequence>
<protein>
    <recommendedName>
        <fullName evidence="2">PKD domain-containing protein</fullName>
    </recommendedName>
</protein>
<gene>
    <name evidence="3" type="ORF">Ataiwa_35870</name>
</gene>
<reference evidence="3 4" key="1">
    <citation type="submission" date="2023-08" db="EMBL/GenBank/DDBJ databases">
        <title>Draft genome sequence of Algoriphagus taiwanensis.</title>
        <authorList>
            <person name="Takatani N."/>
            <person name="Hosokawa M."/>
            <person name="Sawabe T."/>
        </authorList>
    </citation>
    <scope>NUCLEOTIDE SEQUENCE [LARGE SCALE GENOMIC DNA]</scope>
    <source>
        <strain evidence="3 4">JCM 19755</strain>
    </source>
</reference>
<dbReference type="PROSITE" id="PS50093">
    <property type="entry name" value="PKD"/>
    <property type="match status" value="1"/>
</dbReference>
<dbReference type="InterPro" id="IPR013783">
    <property type="entry name" value="Ig-like_fold"/>
</dbReference>
<evidence type="ECO:0000313" key="3">
    <source>
        <dbReference type="EMBL" id="GMQ35314.1"/>
    </source>
</evidence>
<dbReference type="Pfam" id="PF13573">
    <property type="entry name" value="SprB"/>
    <property type="match status" value="4"/>
</dbReference>
<feature type="transmembrane region" description="Helical" evidence="1">
    <location>
        <begin position="12"/>
        <end position="31"/>
    </location>
</feature>
<proteinExistence type="predicted"/>
<dbReference type="InterPro" id="IPR022409">
    <property type="entry name" value="PKD/Chitinase_dom"/>
</dbReference>
<dbReference type="Proteomes" id="UP001307705">
    <property type="component" value="Unassembled WGS sequence"/>
</dbReference>
<dbReference type="CDD" id="cd00146">
    <property type="entry name" value="PKD"/>
    <property type="match status" value="1"/>
</dbReference>
<feature type="domain" description="PKD" evidence="2">
    <location>
        <begin position="521"/>
        <end position="605"/>
    </location>
</feature>
<dbReference type="RefSeq" id="WP_338230132.1">
    <property type="nucleotide sequence ID" value="NZ_BTPE01000016.1"/>
</dbReference>
<dbReference type="InterPro" id="IPR025667">
    <property type="entry name" value="SprB_repeat"/>
</dbReference>
<dbReference type="SUPFAM" id="SSF49299">
    <property type="entry name" value="PKD domain"/>
    <property type="match status" value="1"/>
</dbReference>
<dbReference type="InterPro" id="IPR000601">
    <property type="entry name" value="PKD_dom"/>
</dbReference>
<name>A0ABQ6Q555_9BACT</name>
<keyword evidence="1" id="KW-1133">Transmembrane helix</keyword>
<dbReference type="Pfam" id="PF13585">
    <property type="entry name" value="CHU_C"/>
    <property type="match status" value="1"/>
</dbReference>